<organism evidence="2 3">
    <name type="scientific">Mesomycoplasma ovipneumoniae</name>
    <dbReference type="NCBI Taxonomy" id="29562"/>
    <lineage>
        <taxon>Bacteria</taxon>
        <taxon>Bacillati</taxon>
        <taxon>Mycoplasmatota</taxon>
        <taxon>Mycoplasmoidales</taxon>
        <taxon>Metamycoplasmataceae</taxon>
        <taxon>Mesomycoplasma</taxon>
    </lineage>
</organism>
<gene>
    <name evidence="2" type="ORF">R7U65_03580</name>
</gene>
<feature type="region of interest" description="Disordered" evidence="1">
    <location>
        <begin position="1"/>
        <end position="20"/>
    </location>
</feature>
<name>A0AAJ2P7Y2_9BACT</name>
<feature type="non-terminal residue" evidence="2">
    <location>
        <position position="1"/>
    </location>
</feature>
<proteinExistence type="predicted"/>
<feature type="region of interest" description="Disordered" evidence="1">
    <location>
        <begin position="185"/>
        <end position="232"/>
    </location>
</feature>
<dbReference type="AlphaFoldDB" id="A0AAJ2P7Y2"/>
<feature type="region of interest" description="Disordered" evidence="1">
    <location>
        <begin position="99"/>
        <end position="133"/>
    </location>
</feature>
<dbReference type="Proteomes" id="UP001282363">
    <property type="component" value="Unassembled WGS sequence"/>
</dbReference>
<feature type="compositionally biased region" description="Low complexity" evidence="1">
    <location>
        <begin position="215"/>
        <end position="232"/>
    </location>
</feature>
<feature type="compositionally biased region" description="Low complexity" evidence="1">
    <location>
        <begin position="185"/>
        <end position="200"/>
    </location>
</feature>
<feature type="compositionally biased region" description="Polar residues" evidence="1">
    <location>
        <begin position="101"/>
        <end position="125"/>
    </location>
</feature>
<accession>A0AAJ2P7Y2</accession>
<protein>
    <submittedName>
        <fullName evidence="2">Uncharacterized protein</fullName>
    </submittedName>
</protein>
<dbReference type="EMBL" id="JAWPFH010000023">
    <property type="protein sequence ID" value="MDW2906678.1"/>
    <property type="molecule type" value="Genomic_DNA"/>
</dbReference>
<reference evidence="2" key="1">
    <citation type="submission" date="2023-10" db="EMBL/GenBank/DDBJ databases">
        <title>Genome sequences of Mycoplasma ovipneumoniae isolated from goats.</title>
        <authorList>
            <person name="Spergser J."/>
        </authorList>
    </citation>
    <scope>NUCLEOTIDE SEQUENCE</scope>
    <source>
        <strain evidence="2">GL19</strain>
    </source>
</reference>
<evidence type="ECO:0000313" key="2">
    <source>
        <dbReference type="EMBL" id="MDW2906678.1"/>
    </source>
</evidence>
<sequence length="232" mass="25535">AEGAQNQGKKAEGAQNQGKKEQVLPVKFSFKLESNDGSILNVKTPDIKVFLELENDEIYKNRKEINELDKVVVQLQNHFRETSLSSDAYSKLTFPMKAEGAQNQGKKAEGAQNQGKKAEGAQNQGKKAEEDQNNLKSYLPEIGKKVDEYLTNNFKDKNYKTLVESIIDSFDKSSKHLFFVLVKDGSSSETGSSGTPSTGTQRRSTLKVRITINKSETTASTTTTTPTVSSSS</sequence>
<evidence type="ECO:0000256" key="1">
    <source>
        <dbReference type="SAM" id="MobiDB-lite"/>
    </source>
</evidence>
<evidence type="ECO:0000313" key="3">
    <source>
        <dbReference type="Proteomes" id="UP001282363"/>
    </source>
</evidence>
<comment type="caution">
    <text evidence="2">The sequence shown here is derived from an EMBL/GenBank/DDBJ whole genome shotgun (WGS) entry which is preliminary data.</text>
</comment>